<gene>
    <name evidence="1" type="primary">ORF115402</name>
</gene>
<name>A0A0B7AHE0_9EUPU</name>
<proteinExistence type="predicted"/>
<evidence type="ECO:0000313" key="1">
    <source>
        <dbReference type="EMBL" id="CEK79436.1"/>
    </source>
</evidence>
<reference evidence="1" key="1">
    <citation type="submission" date="2014-12" db="EMBL/GenBank/DDBJ databases">
        <title>Insight into the proteome of Arion vulgaris.</title>
        <authorList>
            <person name="Aradska J."/>
            <person name="Bulat T."/>
            <person name="Smidak R."/>
            <person name="Sarate P."/>
            <person name="Gangsoo J."/>
            <person name="Sialana F."/>
            <person name="Bilban M."/>
            <person name="Lubec G."/>
        </authorList>
    </citation>
    <scope>NUCLEOTIDE SEQUENCE</scope>
    <source>
        <tissue evidence="1">Skin</tissue>
    </source>
</reference>
<dbReference type="EMBL" id="HACG01032571">
    <property type="protein sequence ID" value="CEK79436.1"/>
    <property type="molecule type" value="Transcribed_RNA"/>
</dbReference>
<accession>A0A0B7AHE0</accession>
<organism evidence="1">
    <name type="scientific">Arion vulgaris</name>
    <dbReference type="NCBI Taxonomy" id="1028688"/>
    <lineage>
        <taxon>Eukaryota</taxon>
        <taxon>Metazoa</taxon>
        <taxon>Spiralia</taxon>
        <taxon>Lophotrochozoa</taxon>
        <taxon>Mollusca</taxon>
        <taxon>Gastropoda</taxon>
        <taxon>Heterobranchia</taxon>
        <taxon>Euthyneura</taxon>
        <taxon>Panpulmonata</taxon>
        <taxon>Eupulmonata</taxon>
        <taxon>Stylommatophora</taxon>
        <taxon>Helicina</taxon>
        <taxon>Arionoidea</taxon>
        <taxon>Arionidae</taxon>
        <taxon>Arion</taxon>
    </lineage>
</organism>
<dbReference type="AlphaFoldDB" id="A0A0B7AHE0"/>
<protein>
    <submittedName>
        <fullName evidence="1">Uncharacterized protein</fullName>
    </submittedName>
</protein>
<sequence length="53" mass="6232">MTNLMTFKMTTIIITNDILYDKCYHINTILKLICITSYEPGMDTEQEKHTYAL</sequence>